<feature type="domain" description="PIN" evidence="9">
    <location>
        <begin position="1"/>
        <end position="120"/>
    </location>
</feature>
<evidence type="ECO:0000256" key="1">
    <source>
        <dbReference type="ARBA" id="ARBA00001946"/>
    </source>
</evidence>
<evidence type="ECO:0000256" key="6">
    <source>
        <dbReference type="ARBA" id="ARBA00022842"/>
    </source>
</evidence>
<keyword evidence="3 8" id="KW-0540">Nuclease</keyword>
<dbReference type="Pfam" id="PF01850">
    <property type="entry name" value="PIN"/>
    <property type="match status" value="1"/>
</dbReference>
<proteinExistence type="inferred from homology"/>
<organism evidence="10 11">
    <name type="scientific">Flexivirga alba</name>
    <dbReference type="NCBI Taxonomy" id="702742"/>
    <lineage>
        <taxon>Bacteria</taxon>
        <taxon>Bacillati</taxon>
        <taxon>Actinomycetota</taxon>
        <taxon>Actinomycetes</taxon>
        <taxon>Micrococcales</taxon>
        <taxon>Dermacoccaceae</taxon>
        <taxon>Flexivirga</taxon>
    </lineage>
</organism>
<dbReference type="CDD" id="cd09871">
    <property type="entry name" value="PIN_MtVapC28-VapC30-like"/>
    <property type="match status" value="1"/>
</dbReference>
<dbReference type="InterPro" id="IPR050556">
    <property type="entry name" value="Type_II_TA_system_RNase"/>
</dbReference>
<keyword evidence="4 8" id="KW-0479">Metal-binding</keyword>
<sequence length="126" mass="13546">MIVDTSALVAILWDEPEAPSMAAALQRQQSRVSTATLLETSLVLHHDREAEIAELLGSAGTQIVPFDRAQLALARAAHQVFGRGSGSAAELNFGDCFSYALAKAYDEPLLFKGDDFTHTDIRSALS</sequence>
<keyword evidence="6 8" id="KW-0460">Magnesium</keyword>
<dbReference type="RefSeq" id="WP_382404052.1">
    <property type="nucleotide sequence ID" value="NZ_JBHSWH010000001.1"/>
</dbReference>
<keyword evidence="2 8" id="KW-1277">Toxin-antitoxin system</keyword>
<dbReference type="PANTHER" id="PTHR33653:SF1">
    <property type="entry name" value="RIBONUCLEASE VAPC2"/>
    <property type="match status" value="1"/>
</dbReference>
<dbReference type="Gene3D" id="3.40.50.1010">
    <property type="entry name" value="5'-nuclease"/>
    <property type="match status" value="1"/>
</dbReference>
<evidence type="ECO:0000313" key="10">
    <source>
        <dbReference type="EMBL" id="MFC6707384.1"/>
    </source>
</evidence>
<comment type="cofactor">
    <cofactor evidence="1 8">
        <name>Mg(2+)</name>
        <dbReference type="ChEBI" id="CHEBI:18420"/>
    </cofactor>
</comment>
<feature type="binding site" evidence="8">
    <location>
        <position position="4"/>
    </location>
    <ligand>
        <name>Mg(2+)</name>
        <dbReference type="ChEBI" id="CHEBI:18420"/>
    </ligand>
</feature>
<evidence type="ECO:0000256" key="2">
    <source>
        <dbReference type="ARBA" id="ARBA00022649"/>
    </source>
</evidence>
<dbReference type="HAMAP" id="MF_00265">
    <property type="entry name" value="VapC_Nob1"/>
    <property type="match status" value="1"/>
</dbReference>
<dbReference type="InterPro" id="IPR029060">
    <property type="entry name" value="PIN-like_dom_sf"/>
</dbReference>
<comment type="caution">
    <text evidence="10">The sequence shown here is derived from an EMBL/GenBank/DDBJ whole genome shotgun (WGS) entry which is preliminary data.</text>
</comment>
<keyword evidence="8" id="KW-0800">Toxin</keyword>
<dbReference type="Proteomes" id="UP001596298">
    <property type="component" value="Unassembled WGS sequence"/>
</dbReference>
<dbReference type="EMBL" id="JBHSWH010000001">
    <property type="protein sequence ID" value="MFC6707384.1"/>
    <property type="molecule type" value="Genomic_DNA"/>
</dbReference>
<comment type="similarity">
    <text evidence="7 8">Belongs to the PINc/VapC protein family.</text>
</comment>
<gene>
    <name evidence="8" type="primary">vapC</name>
    <name evidence="10" type="ORF">ACFQDH_19555</name>
</gene>
<evidence type="ECO:0000256" key="3">
    <source>
        <dbReference type="ARBA" id="ARBA00022722"/>
    </source>
</evidence>
<dbReference type="SUPFAM" id="SSF88723">
    <property type="entry name" value="PIN domain-like"/>
    <property type="match status" value="1"/>
</dbReference>
<evidence type="ECO:0000256" key="8">
    <source>
        <dbReference type="HAMAP-Rule" id="MF_00265"/>
    </source>
</evidence>
<keyword evidence="11" id="KW-1185">Reference proteome</keyword>
<dbReference type="InterPro" id="IPR002716">
    <property type="entry name" value="PIN_dom"/>
</dbReference>
<reference evidence="11" key="1">
    <citation type="journal article" date="2019" name="Int. J. Syst. Evol. Microbiol.">
        <title>The Global Catalogue of Microorganisms (GCM) 10K type strain sequencing project: providing services to taxonomists for standard genome sequencing and annotation.</title>
        <authorList>
            <consortium name="The Broad Institute Genomics Platform"/>
            <consortium name="The Broad Institute Genome Sequencing Center for Infectious Disease"/>
            <person name="Wu L."/>
            <person name="Ma J."/>
        </authorList>
    </citation>
    <scope>NUCLEOTIDE SEQUENCE [LARGE SCALE GENOMIC DNA]</scope>
    <source>
        <strain evidence="11">CCUG 58127</strain>
    </source>
</reference>
<evidence type="ECO:0000256" key="4">
    <source>
        <dbReference type="ARBA" id="ARBA00022723"/>
    </source>
</evidence>
<evidence type="ECO:0000256" key="5">
    <source>
        <dbReference type="ARBA" id="ARBA00022801"/>
    </source>
</evidence>
<dbReference type="EC" id="3.1.-.-" evidence="8"/>
<evidence type="ECO:0000313" key="11">
    <source>
        <dbReference type="Proteomes" id="UP001596298"/>
    </source>
</evidence>
<evidence type="ECO:0000256" key="7">
    <source>
        <dbReference type="ARBA" id="ARBA00038093"/>
    </source>
</evidence>
<feature type="binding site" evidence="8">
    <location>
        <position position="95"/>
    </location>
    <ligand>
        <name>Mg(2+)</name>
        <dbReference type="ChEBI" id="CHEBI:18420"/>
    </ligand>
</feature>
<evidence type="ECO:0000259" key="9">
    <source>
        <dbReference type="Pfam" id="PF01850"/>
    </source>
</evidence>
<dbReference type="InterPro" id="IPR022907">
    <property type="entry name" value="VapC_family"/>
</dbReference>
<dbReference type="PANTHER" id="PTHR33653">
    <property type="entry name" value="RIBONUCLEASE VAPC2"/>
    <property type="match status" value="1"/>
</dbReference>
<comment type="function">
    <text evidence="8">Toxic component of a toxin-antitoxin (TA) system. An RNase.</text>
</comment>
<keyword evidence="5 8" id="KW-0378">Hydrolase</keyword>
<name>A0ABW2AL77_9MICO</name>
<protein>
    <recommendedName>
        <fullName evidence="8">Ribonuclease VapC</fullName>
        <shortName evidence="8">RNase VapC</shortName>
        <ecNumber evidence="8">3.1.-.-</ecNumber>
    </recommendedName>
    <alternativeName>
        <fullName evidence="8">Toxin VapC</fullName>
    </alternativeName>
</protein>
<accession>A0ABW2AL77</accession>